<gene>
    <name evidence="1" type="ORF">F3S47_06525</name>
</gene>
<proteinExistence type="predicted"/>
<protein>
    <submittedName>
        <fullName evidence="1">Glycosyltransferase family 2 protein</fullName>
    </submittedName>
</protein>
<dbReference type="AlphaFoldDB" id="A0A5J5GMJ7"/>
<comment type="caution">
    <text evidence="1">The sequence shown here is derived from an EMBL/GenBank/DDBJ whole genome shotgun (WGS) entry which is preliminary data.</text>
</comment>
<evidence type="ECO:0000313" key="2">
    <source>
        <dbReference type="Proteomes" id="UP000326554"/>
    </source>
</evidence>
<sequence>MSLLRVLQGKTRTQGRWRARLWRWRRPEAEPSDDPLVLFALPLVSRRRASDWARVEENLRGTLEAFRRQSDPNWRAVICGQDRPALPEDDRIDFIEAKVGDKFYDKGDKRRQLIAQVARTVRRDLYYMQHDADDILHPDVVAHIRKGHNGRGYLIDRGYFVHAGTRRLAPLFPPERPFHKTCGSSAAVYADFREHRLDARLLYEHRSHTQVAGICEDWGRPLEPIPFAAGLYMVGHGENMIERRGKLEQRLGYLDANEITDPAEREEILRAFGL</sequence>
<keyword evidence="2" id="KW-1185">Reference proteome</keyword>
<reference evidence="1 2" key="1">
    <citation type="submission" date="2019-09" db="EMBL/GenBank/DDBJ databases">
        <authorList>
            <person name="Park J.-S."/>
            <person name="Choi H.-J."/>
        </authorList>
    </citation>
    <scope>NUCLEOTIDE SEQUENCE [LARGE SCALE GENOMIC DNA]</scope>
    <source>
        <strain evidence="1 2">176SS1-4</strain>
    </source>
</reference>
<evidence type="ECO:0000313" key="1">
    <source>
        <dbReference type="EMBL" id="KAA9008913.1"/>
    </source>
</evidence>
<name>A0A5J5GMJ7_9RHOB</name>
<dbReference type="RefSeq" id="WP_150444446.1">
    <property type="nucleotide sequence ID" value="NZ_VYQE01000002.1"/>
</dbReference>
<dbReference type="EMBL" id="VYQE01000002">
    <property type="protein sequence ID" value="KAA9008913.1"/>
    <property type="molecule type" value="Genomic_DNA"/>
</dbReference>
<keyword evidence="1" id="KW-0808">Transferase</keyword>
<organism evidence="1 2">
    <name type="scientific">Histidinibacterium aquaticum</name>
    <dbReference type="NCBI Taxonomy" id="2613962"/>
    <lineage>
        <taxon>Bacteria</taxon>
        <taxon>Pseudomonadati</taxon>
        <taxon>Pseudomonadota</taxon>
        <taxon>Alphaproteobacteria</taxon>
        <taxon>Rhodobacterales</taxon>
        <taxon>Paracoccaceae</taxon>
        <taxon>Histidinibacterium</taxon>
    </lineage>
</organism>
<dbReference type="Proteomes" id="UP000326554">
    <property type="component" value="Unassembled WGS sequence"/>
</dbReference>
<accession>A0A5J5GMJ7</accession>
<dbReference type="GO" id="GO:0016740">
    <property type="term" value="F:transferase activity"/>
    <property type="evidence" value="ECO:0007669"/>
    <property type="project" value="UniProtKB-KW"/>
</dbReference>